<protein>
    <submittedName>
        <fullName evidence="1">Bacillithiol system protein YtxJ</fullName>
    </submittedName>
</protein>
<proteinExistence type="predicted"/>
<dbReference type="Proteomes" id="UP000244168">
    <property type="component" value="Unassembled WGS sequence"/>
</dbReference>
<accession>A0A2T5J4S9</accession>
<dbReference type="SUPFAM" id="SSF52833">
    <property type="entry name" value="Thioredoxin-like"/>
    <property type="match status" value="1"/>
</dbReference>
<dbReference type="Pfam" id="PF11009">
    <property type="entry name" value="BrxC"/>
    <property type="match status" value="1"/>
</dbReference>
<evidence type="ECO:0000313" key="2">
    <source>
        <dbReference type="Proteomes" id="UP000244168"/>
    </source>
</evidence>
<keyword evidence="2" id="KW-1185">Reference proteome</keyword>
<gene>
    <name evidence="1" type="ORF">C8P68_11155</name>
</gene>
<reference evidence="1 2" key="1">
    <citation type="submission" date="2018-04" db="EMBL/GenBank/DDBJ databases">
        <title>Genomic Encyclopedia of Archaeal and Bacterial Type Strains, Phase II (KMG-II): from individual species to whole genera.</title>
        <authorList>
            <person name="Goeker M."/>
        </authorList>
    </citation>
    <scope>NUCLEOTIDE SEQUENCE [LARGE SCALE GENOMIC DNA]</scope>
    <source>
        <strain evidence="1 2">DSM 26809</strain>
    </source>
</reference>
<name>A0A2T5J4S9_9SPHI</name>
<dbReference type="InterPro" id="IPR036249">
    <property type="entry name" value="Thioredoxin-like_sf"/>
</dbReference>
<dbReference type="NCBIfam" id="TIGR04019">
    <property type="entry name" value="B_thiol_YtxJ"/>
    <property type="match status" value="1"/>
</dbReference>
<sequence>MWSDGCIFATDKFMNWTQLDNTVQLQDIKAHNGYSIIFKHSTRCSISMMAKRRFEMDGETLPKEIPLYFLDLIKFREISNQIASDFAVHHESPQLLLIKDGECILDQSHGGISVDEALTMIE</sequence>
<dbReference type="InterPro" id="IPR022551">
    <property type="entry name" value="BrxC"/>
</dbReference>
<organism evidence="1 2">
    <name type="scientific">Mucilaginibacter yixingensis</name>
    <dbReference type="NCBI Taxonomy" id="1295612"/>
    <lineage>
        <taxon>Bacteria</taxon>
        <taxon>Pseudomonadati</taxon>
        <taxon>Bacteroidota</taxon>
        <taxon>Sphingobacteriia</taxon>
        <taxon>Sphingobacteriales</taxon>
        <taxon>Sphingobacteriaceae</taxon>
        <taxon>Mucilaginibacter</taxon>
    </lineage>
</organism>
<comment type="caution">
    <text evidence="1">The sequence shown here is derived from an EMBL/GenBank/DDBJ whole genome shotgun (WGS) entry which is preliminary data.</text>
</comment>
<dbReference type="Gene3D" id="3.40.30.10">
    <property type="entry name" value="Glutaredoxin"/>
    <property type="match status" value="1"/>
</dbReference>
<dbReference type="EMBL" id="QAOQ01000011">
    <property type="protein sequence ID" value="PTQ92678.1"/>
    <property type="molecule type" value="Genomic_DNA"/>
</dbReference>
<evidence type="ECO:0000313" key="1">
    <source>
        <dbReference type="EMBL" id="PTQ92678.1"/>
    </source>
</evidence>
<dbReference type="AlphaFoldDB" id="A0A2T5J4S9"/>